<dbReference type="AlphaFoldDB" id="A0A0E4BV44"/>
<dbReference type="Proteomes" id="UP000063308">
    <property type="component" value="Chromosome"/>
</dbReference>
<dbReference type="EMBL" id="AP014685">
    <property type="protein sequence ID" value="BAR60732.1"/>
    <property type="molecule type" value="Genomic_DNA"/>
</dbReference>
<reference evidence="1 2" key="1">
    <citation type="submission" date="2014-11" db="EMBL/GenBank/DDBJ databases">
        <title>Symbiosis island explosion on the genome of extra-slow-growing strains of soybean bradyrhizobia with massive insertion sequences.</title>
        <authorList>
            <person name="Iida T."/>
            <person name="Minamisawa K."/>
        </authorList>
    </citation>
    <scope>NUCLEOTIDE SEQUENCE [LARGE SCALE GENOMIC DNA]</scope>
    <source>
        <strain evidence="1 2">NK6</strain>
    </source>
</reference>
<evidence type="ECO:0000313" key="1">
    <source>
        <dbReference type="EMBL" id="BAR60732.1"/>
    </source>
</evidence>
<protein>
    <submittedName>
        <fullName evidence="1">Uncharacterized protein</fullName>
    </submittedName>
</protein>
<name>A0A0E4BV44_9BRAD</name>
<sequence>MAGVRSTRDNALALADRSAIVGLTMHGVVDRRESVEELNAIAD</sequence>
<gene>
    <name evidence="1" type="ORF">NK6_7581</name>
</gene>
<proteinExistence type="predicted"/>
<organism evidence="1 2">
    <name type="scientific">Bradyrhizobium diazoefficiens</name>
    <dbReference type="NCBI Taxonomy" id="1355477"/>
    <lineage>
        <taxon>Bacteria</taxon>
        <taxon>Pseudomonadati</taxon>
        <taxon>Pseudomonadota</taxon>
        <taxon>Alphaproteobacteria</taxon>
        <taxon>Hyphomicrobiales</taxon>
        <taxon>Nitrobacteraceae</taxon>
        <taxon>Bradyrhizobium</taxon>
    </lineage>
</organism>
<evidence type="ECO:0000313" key="2">
    <source>
        <dbReference type="Proteomes" id="UP000063308"/>
    </source>
</evidence>
<accession>A0A0E4BV44</accession>